<feature type="region of interest" description="Disordered" evidence="1">
    <location>
        <begin position="1"/>
        <end position="28"/>
    </location>
</feature>
<dbReference type="Gene3D" id="1.10.472.10">
    <property type="entry name" value="Cyclin-like"/>
    <property type="match status" value="1"/>
</dbReference>
<dbReference type="AlphaFoldDB" id="A0A5J4WZ96"/>
<accession>A0A5J4WZ96</accession>
<dbReference type="Proteomes" id="UP000324800">
    <property type="component" value="Unassembled WGS sequence"/>
</dbReference>
<feature type="region of interest" description="Disordered" evidence="1">
    <location>
        <begin position="229"/>
        <end position="251"/>
    </location>
</feature>
<organism evidence="2 3">
    <name type="scientific">Streblomastix strix</name>
    <dbReference type="NCBI Taxonomy" id="222440"/>
    <lineage>
        <taxon>Eukaryota</taxon>
        <taxon>Metamonada</taxon>
        <taxon>Preaxostyla</taxon>
        <taxon>Oxymonadida</taxon>
        <taxon>Streblomastigidae</taxon>
        <taxon>Streblomastix</taxon>
    </lineage>
</organism>
<dbReference type="GO" id="GO:0019901">
    <property type="term" value="F:protein kinase binding"/>
    <property type="evidence" value="ECO:0007669"/>
    <property type="project" value="InterPro"/>
</dbReference>
<name>A0A5J4WZ96_9EUKA</name>
<dbReference type="OrthoDB" id="337735at2759"/>
<dbReference type="InterPro" id="IPR036915">
    <property type="entry name" value="Cyclin-like_sf"/>
</dbReference>
<dbReference type="PANTHER" id="PTHR15615">
    <property type="match status" value="1"/>
</dbReference>
<comment type="caution">
    <text evidence="2">The sequence shown here is derived from an EMBL/GenBank/DDBJ whole genome shotgun (WGS) entry which is preliminary data.</text>
</comment>
<evidence type="ECO:0000256" key="1">
    <source>
        <dbReference type="SAM" id="MobiDB-lite"/>
    </source>
</evidence>
<dbReference type="EMBL" id="SNRW01000706">
    <property type="protein sequence ID" value="KAA6399665.1"/>
    <property type="molecule type" value="Genomic_DNA"/>
</dbReference>
<dbReference type="SUPFAM" id="SSF47954">
    <property type="entry name" value="Cyclin-like"/>
    <property type="match status" value="1"/>
</dbReference>
<evidence type="ECO:0000313" key="3">
    <source>
        <dbReference type="Proteomes" id="UP000324800"/>
    </source>
</evidence>
<dbReference type="InterPro" id="IPR013922">
    <property type="entry name" value="Cyclin_PHO80-like"/>
</dbReference>
<dbReference type="Pfam" id="PF08613">
    <property type="entry name" value="Cyclin"/>
    <property type="match status" value="1"/>
</dbReference>
<proteinExistence type="predicted"/>
<dbReference type="PANTHER" id="PTHR15615:SF108">
    <property type="entry name" value="PROTEIN CNPPD1"/>
    <property type="match status" value="1"/>
</dbReference>
<protein>
    <recommendedName>
        <fullName evidence="4">Cyclin N-terminal domain-containing protein</fullName>
    </recommendedName>
</protein>
<evidence type="ECO:0000313" key="2">
    <source>
        <dbReference type="EMBL" id="KAA6399665.1"/>
    </source>
</evidence>
<evidence type="ECO:0008006" key="4">
    <source>
        <dbReference type="Google" id="ProtNLM"/>
    </source>
</evidence>
<reference evidence="2 3" key="1">
    <citation type="submission" date="2019-03" db="EMBL/GenBank/DDBJ databases">
        <title>Single cell metagenomics reveals metabolic interactions within the superorganism composed of flagellate Streblomastix strix and complex community of Bacteroidetes bacteria on its surface.</title>
        <authorList>
            <person name="Treitli S.C."/>
            <person name="Kolisko M."/>
            <person name="Husnik F."/>
            <person name="Keeling P."/>
            <person name="Hampl V."/>
        </authorList>
    </citation>
    <scope>NUCLEOTIDE SEQUENCE [LARGE SCALE GENOMIC DNA]</scope>
    <source>
        <strain evidence="2">ST1C</strain>
    </source>
</reference>
<gene>
    <name evidence="2" type="ORF">EZS28_004815</name>
</gene>
<sequence length="282" mass="31706">MSICNQDGYNSPMAAPRKESHRSHKQSAPVVVPITGESKNNQSMQKPQQSHHHLVMTCEPSKFCVNVACVLTSWVKPWIGEIPKAMLNFSTYIPLGVWVGTIQSIGNLDDLNMIYGLALLKRILNRRQDLPFTYLNVHRLYLVSVIVATKFLDDITYKNKDWSTIGGRWFSLHEINTMELEFLLALDYSLHVSVDEISEALEGTHLHEMVFNRTQGGFMSSVIPTQIQRSDDVDQSAEQTGETKDLKNQSESSLTLGLFSEGATQVQQQSDITYSGNDIQAN</sequence>